<dbReference type="EMBL" id="BGKI01000001">
    <property type="protein sequence ID" value="GBH33484.1"/>
    <property type="molecule type" value="Genomic_DNA"/>
</dbReference>
<accession>A0A2S2KPG0</accession>
<protein>
    <submittedName>
        <fullName evidence="1">Uncharacterized protein</fullName>
    </submittedName>
</protein>
<gene>
    <name evidence="1" type="ORF">NZNM25_02750</name>
</gene>
<organism evidence="1 2">
    <name type="scientific">Nitrosopumilus zosterae</name>
    <dbReference type="NCBI Taxonomy" id="718286"/>
    <lineage>
        <taxon>Archaea</taxon>
        <taxon>Nitrososphaerota</taxon>
        <taxon>Nitrososphaeria</taxon>
        <taxon>Nitrosopumilales</taxon>
        <taxon>Nitrosopumilaceae</taxon>
        <taxon>Nitrosopumilus</taxon>
    </lineage>
</organism>
<reference evidence="1 2" key="1">
    <citation type="submission" date="2018-05" db="EMBL/GenBank/DDBJ databases">
        <title>genome sequencing of Nitrosopumilus sp. NM25.</title>
        <authorList>
            <person name="Mori K."/>
            <person name="Nakagawa T."/>
        </authorList>
    </citation>
    <scope>NUCLEOTIDE SEQUENCE [LARGE SCALE GENOMIC DNA]</scope>
    <source>
        <strain evidence="1 2">NM25</strain>
    </source>
</reference>
<sequence length="377" mass="43619">MFEMKNQKILISSLVVMLLFTLVITPIHGQTTGEGFSWQVIYLSDKTGCNVSEDRKVKDISGIIDKYFSMYKINNQRFGTTCLYSGEYFENSFSDNVDLNILVFDERIGQKLFQKYGYNGLYAHFGSDRMNNHVIMITIPPQFSSAYDNVEFPWSLSEKLSQFILSYYGYNSESITRMLDFKSDYDACVKRVVADECDKMISIIRSDISGEGYSVLSPVKEIVNQKSLKYLPDDLYSSQVVKDILRNITNWWIKGVIDDQMYLELVQQIVDVPIKNNNEIKTTQLLISNGFVIVSEEKNNSIKQKDDKIKIIQEDDEFYTVLNYVPFDANKMELEPETSEIPIWFKNRALIWQDGKLVDKIFFDGLTALIQNGFIEN</sequence>
<dbReference type="AlphaFoldDB" id="A0A2S2KPG0"/>
<dbReference type="Proteomes" id="UP000245829">
    <property type="component" value="Unassembled WGS sequence"/>
</dbReference>
<evidence type="ECO:0000313" key="2">
    <source>
        <dbReference type="Proteomes" id="UP000245829"/>
    </source>
</evidence>
<comment type="caution">
    <text evidence="1">The sequence shown here is derived from an EMBL/GenBank/DDBJ whole genome shotgun (WGS) entry which is preliminary data.</text>
</comment>
<keyword evidence="2" id="KW-1185">Reference proteome</keyword>
<evidence type="ECO:0000313" key="1">
    <source>
        <dbReference type="EMBL" id="GBH33484.1"/>
    </source>
</evidence>
<name>A0A2S2KPG0_9ARCH</name>
<proteinExistence type="predicted"/>